<dbReference type="PANTHER" id="PTHR43401">
    <property type="entry name" value="L-THREONINE 3-DEHYDROGENASE"/>
    <property type="match status" value="1"/>
</dbReference>
<dbReference type="Pfam" id="PF08240">
    <property type="entry name" value="ADH_N"/>
    <property type="match status" value="1"/>
</dbReference>
<dbReference type="PANTHER" id="PTHR43401:SF2">
    <property type="entry name" value="L-THREONINE 3-DEHYDROGENASE"/>
    <property type="match status" value="1"/>
</dbReference>
<proteinExistence type="predicted"/>
<evidence type="ECO:0000313" key="3">
    <source>
        <dbReference type="EMBL" id="KPL91636.1"/>
    </source>
</evidence>
<feature type="domain" description="Alcohol dehydrogenase-like N-terminal" evidence="2">
    <location>
        <begin position="47"/>
        <end position="138"/>
    </location>
</feature>
<dbReference type="InterPro" id="IPR050129">
    <property type="entry name" value="Zn_alcohol_dh"/>
</dbReference>
<dbReference type="SUPFAM" id="SSF51735">
    <property type="entry name" value="NAD(P)-binding Rossmann-fold domains"/>
    <property type="match status" value="1"/>
</dbReference>
<gene>
    <name evidence="3" type="ORF">SE18_01165</name>
</gene>
<dbReference type="InterPro" id="IPR036291">
    <property type="entry name" value="NAD(P)-bd_dom_sf"/>
</dbReference>
<reference evidence="3 4" key="1">
    <citation type="submission" date="2015-07" db="EMBL/GenBank/DDBJ databases">
        <title>Whole genome sequence of Herpetosiphon geysericola DSM 7119.</title>
        <authorList>
            <person name="Hemp J."/>
            <person name="Ward L.M."/>
            <person name="Pace L.A."/>
            <person name="Fischer W.W."/>
        </authorList>
    </citation>
    <scope>NUCLEOTIDE SEQUENCE [LARGE SCALE GENOMIC DNA]</scope>
    <source>
        <strain evidence="3 4">DSM 7119</strain>
    </source>
</reference>
<keyword evidence="4" id="KW-1185">Reference proteome</keyword>
<dbReference type="InterPro" id="IPR011032">
    <property type="entry name" value="GroES-like_sf"/>
</dbReference>
<organism evidence="3 4">
    <name type="scientific">Herpetosiphon geysericola</name>
    <dbReference type="NCBI Taxonomy" id="70996"/>
    <lineage>
        <taxon>Bacteria</taxon>
        <taxon>Bacillati</taxon>
        <taxon>Chloroflexota</taxon>
        <taxon>Chloroflexia</taxon>
        <taxon>Herpetosiphonales</taxon>
        <taxon>Herpetosiphonaceae</taxon>
        <taxon>Herpetosiphon</taxon>
    </lineage>
</organism>
<evidence type="ECO:0000259" key="2">
    <source>
        <dbReference type="Pfam" id="PF08240"/>
    </source>
</evidence>
<dbReference type="Gene3D" id="3.40.50.720">
    <property type="entry name" value="NAD(P)-binding Rossmann-like Domain"/>
    <property type="match status" value="1"/>
</dbReference>
<dbReference type="GO" id="GO:0016491">
    <property type="term" value="F:oxidoreductase activity"/>
    <property type="evidence" value="ECO:0007669"/>
    <property type="project" value="UniProtKB-KW"/>
</dbReference>
<dbReference type="Gene3D" id="3.90.180.10">
    <property type="entry name" value="Medium-chain alcohol dehydrogenases, catalytic domain"/>
    <property type="match status" value="2"/>
</dbReference>
<accession>A0A0P6YN13</accession>
<evidence type="ECO:0000256" key="1">
    <source>
        <dbReference type="ARBA" id="ARBA00023002"/>
    </source>
</evidence>
<dbReference type="PATRIC" id="fig|70996.4.peg.632"/>
<dbReference type="AlphaFoldDB" id="A0A0P6YN13"/>
<dbReference type="RefSeq" id="WP_054532583.1">
    <property type="nucleotide sequence ID" value="NZ_LGKP01000004.1"/>
</dbReference>
<dbReference type="InterPro" id="IPR013154">
    <property type="entry name" value="ADH-like_N"/>
</dbReference>
<comment type="caution">
    <text evidence="3">The sequence shown here is derived from an EMBL/GenBank/DDBJ whole genome shotgun (WGS) entry which is preliminary data.</text>
</comment>
<dbReference type="EMBL" id="LGKP01000004">
    <property type="protein sequence ID" value="KPL91636.1"/>
    <property type="molecule type" value="Genomic_DNA"/>
</dbReference>
<dbReference type="Proteomes" id="UP000050277">
    <property type="component" value="Unassembled WGS sequence"/>
</dbReference>
<evidence type="ECO:0000313" key="4">
    <source>
        <dbReference type="Proteomes" id="UP000050277"/>
    </source>
</evidence>
<dbReference type="OrthoDB" id="9787435at2"/>
<protein>
    <submittedName>
        <fullName evidence="3">Alcohol dehydrogenase</fullName>
    </submittedName>
</protein>
<dbReference type="STRING" id="70996.SE18_01165"/>
<sequence length="577" mass="61647">MTTFDHYQAPDDPIAATTVAWNMYGAGVENIGRDAQPETFAVSEPADNQLLVRVDAVGMCFSDVKLIQQGGRHPKLYNRDLASEPTRLGHEAALTVLKVGKDLQAQYQPGQRLAIQPDIYQDGMSTAYGYTIPGGLTQFHLLGEEVLNADDGAYVLPVGAGMGYAETALTEPWACVEGAYTQRRRLEPKVGGTLWIIGNANDQTSYSFSTGLDAPARIVLSDVPQQLRDLVQQTSKAEIIVRDGLRIDDYAALRSELTSNQGFDDVIVLDPRSASQVSAAARLVARRGTFNLVGQTALDGLPEIDVGRIHYDYIAYVGTNSADISAAYGEARNRCDLQPHGVAVFVGAGGPMGQMHVQRAIELPNGPRTIIATDVNDDRLRALDRLFRSLAEARGKRLVLINPTVENSLHATVMLETDDLGADDVIVSVPSGPLMGDAATLLAPNGMLVLFAGVPNGTFAPLNLSNVYLANAQFTGTSGSRISDQATVIQKTLAGELSPNRSVAAVGGIEAALDGVKAMMAGTYAGKVVIFPQLSGLPLTGIDQLHNICPEVATKLGEGNVWNPEAEQALIEHFWQG</sequence>
<dbReference type="SUPFAM" id="SSF50129">
    <property type="entry name" value="GroES-like"/>
    <property type="match status" value="1"/>
</dbReference>
<name>A0A0P6YN13_9CHLR</name>
<keyword evidence="1" id="KW-0560">Oxidoreductase</keyword>